<dbReference type="SUPFAM" id="SSF158472">
    <property type="entry name" value="HAMP domain-like"/>
    <property type="match status" value="1"/>
</dbReference>
<keyword evidence="10" id="KW-0067">ATP-binding</keyword>
<evidence type="ECO:0000256" key="14">
    <source>
        <dbReference type="SAM" id="Phobius"/>
    </source>
</evidence>
<evidence type="ECO:0000256" key="7">
    <source>
        <dbReference type="ARBA" id="ARBA00022692"/>
    </source>
</evidence>
<sequence length="476" mass="52178">MNSITKRWVRGSLLITIVVLLMAEAVFLYFSISNYYEGARRALSSRSSTILTQLSASGSQTGESRENVLRRMVEQFSEKDKFELMLVDNSGRVAVSTTGFSRETVAGNDLVKALSSEDGTGYSVYQSEMGEKVMAMTALLPYPSGDLLAIRLVTSLALVDRSIETMVVISLALVTAIILFSVWSGMFFIRSIVRPLNEIEATAAKIALGDLSIRLEQKSDDEIGKLSAAINHMAGELDKTERMKNDFISSVSHELRTPLTSIKGWVETIAAVEDPKDPVYKRGVQVIAEETDRLYAMVEELLDFSRMQNGLTLKPQLLDLAAELTDAAIMVERRVELEGLRLVWEEPAQPVPVSGDPARLRQVFVNVLDNAIKYSPKGGVITIELLTDASNAYVSITDRGPGISPEDLENVRIKFYKGKGAVRGSGIGLAVVDEIMQAHGGALDIQSEVGHGTTVTLRLPIYHREKETEEGKGTSI</sequence>
<dbReference type="InterPro" id="IPR005467">
    <property type="entry name" value="His_kinase_dom"/>
</dbReference>
<dbReference type="PROSITE" id="PS50109">
    <property type="entry name" value="HIS_KIN"/>
    <property type="match status" value="1"/>
</dbReference>
<keyword evidence="11 14" id="KW-1133">Transmembrane helix</keyword>
<evidence type="ECO:0000313" key="18">
    <source>
        <dbReference type="Proteomes" id="UP001477672"/>
    </source>
</evidence>
<dbReference type="EMBL" id="JBBMFA010000084">
    <property type="protein sequence ID" value="MEQ2520281.1"/>
    <property type="molecule type" value="Genomic_DNA"/>
</dbReference>
<feature type="transmembrane region" description="Helical" evidence="14">
    <location>
        <begin position="166"/>
        <end position="189"/>
    </location>
</feature>
<organism evidence="17 18">
    <name type="scientific">Ruthenibacterium intestinale</name>
    <dbReference type="NCBI Taxonomy" id="3133163"/>
    <lineage>
        <taxon>Bacteria</taxon>
        <taxon>Bacillati</taxon>
        <taxon>Bacillota</taxon>
        <taxon>Clostridia</taxon>
        <taxon>Eubacteriales</taxon>
        <taxon>Oscillospiraceae</taxon>
        <taxon>Ruthenibacterium</taxon>
    </lineage>
</organism>
<dbReference type="PRINTS" id="PR00344">
    <property type="entry name" value="BCTRLSENSOR"/>
</dbReference>
<keyword evidence="4" id="KW-1003">Cell membrane</keyword>
<accession>A0ABV1GEK1</accession>
<dbReference type="SUPFAM" id="SSF47384">
    <property type="entry name" value="Homodimeric domain of signal transducing histidine kinase"/>
    <property type="match status" value="1"/>
</dbReference>
<comment type="subcellular location">
    <subcellularLocation>
        <location evidence="2">Cell membrane</location>
        <topology evidence="2">Multi-pass membrane protein</topology>
    </subcellularLocation>
</comment>
<dbReference type="GO" id="GO:0016301">
    <property type="term" value="F:kinase activity"/>
    <property type="evidence" value="ECO:0007669"/>
    <property type="project" value="UniProtKB-KW"/>
</dbReference>
<protein>
    <recommendedName>
        <fullName evidence="3">histidine kinase</fullName>
        <ecNumber evidence="3">2.7.13.3</ecNumber>
    </recommendedName>
</protein>
<dbReference type="SUPFAM" id="SSF55874">
    <property type="entry name" value="ATPase domain of HSP90 chaperone/DNA topoisomerase II/histidine kinase"/>
    <property type="match status" value="1"/>
</dbReference>
<evidence type="ECO:0000256" key="4">
    <source>
        <dbReference type="ARBA" id="ARBA00022475"/>
    </source>
</evidence>
<evidence type="ECO:0000256" key="12">
    <source>
        <dbReference type="ARBA" id="ARBA00023012"/>
    </source>
</evidence>
<feature type="domain" description="Histidine kinase" evidence="15">
    <location>
        <begin position="250"/>
        <end position="463"/>
    </location>
</feature>
<evidence type="ECO:0000256" key="9">
    <source>
        <dbReference type="ARBA" id="ARBA00022777"/>
    </source>
</evidence>
<evidence type="ECO:0000259" key="16">
    <source>
        <dbReference type="PROSITE" id="PS50885"/>
    </source>
</evidence>
<evidence type="ECO:0000256" key="2">
    <source>
        <dbReference type="ARBA" id="ARBA00004651"/>
    </source>
</evidence>
<evidence type="ECO:0000256" key="6">
    <source>
        <dbReference type="ARBA" id="ARBA00022679"/>
    </source>
</evidence>
<evidence type="ECO:0000256" key="3">
    <source>
        <dbReference type="ARBA" id="ARBA00012438"/>
    </source>
</evidence>
<keyword evidence="18" id="KW-1185">Reference proteome</keyword>
<dbReference type="InterPro" id="IPR003661">
    <property type="entry name" value="HisK_dim/P_dom"/>
</dbReference>
<dbReference type="PROSITE" id="PS50885">
    <property type="entry name" value="HAMP"/>
    <property type="match status" value="1"/>
</dbReference>
<dbReference type="CDD" id="cd00075">
    <property type="entry name" value="HATPase"/>
    <property type="match status" value="1"/>
</dbReference>
<evidence type="ECO:0000256" key="11">
    <source>
        <dbReference type="ARBA" id="ARBA00022989"/>
    </source>
</evidence>
<dbReference type="SMART" id="SM00387">
    <property type="entry name" value="HATPase_c"/>
    <property type="match status" value="1"/>
</dbReference>
<keyword evidence="6" id="KW-0808">Transferase</keyword>
<dbReference type="Gene3D" id="1.10.287.130">
    <property type="match status" value="1"/>
</dbReference>
<dbReference type="InterPro" id="IPR036097">
    <property type="entry name" value="HisK_dim/P_sf"/>
</dbReference>
<keyword evidence="5" id="KW-0597">Phosphoprotein</keyword>
<evidence type="ECO:0000256" key="13">
    <source>
        <dbReference type="ARBA" id="ARBA00023136"/>
    </source>
</evidence>
<gene>
    <name evidence="17" type="ORF">WMO24_07550</name>
</gene>
<evidence type="ECO:0000256" key="5">
    <source>
        <dbReference type="ARBA" id="ARBA00022553"/>
    </source>
</evidence>
<dbReference type="InterPro" id="IPR036890">
    <property type="entry name" value="HATPase_C_sf"/>
</dbReference>
<dbReference type="Pfam" id="PF00672">
    <property type="entry name" value="HAMP"/>
    <property type="match status" value="1"/>
</dbReference>
<dbReference type="Pfam" id="PF00512">
    <property type="entry name" value="HisKA"/>
    <property type="match status" value="1"/>
</dbReference>
<evidence type="ECO:0000256" key="10">
    <source>
        <dbReference type="ARBA" id="ARBA00022840"/>
    </source>
</evidence>
<keyword evidence="13 14" id="KW-0472">Membrane</keyword>
<dbReference type="InterPro" id="IPR004358">
    <property type="entry name" value="Sig_transdc_His_kin-like_C"/>
</dbReference>
<dbReference type="Pfam" id="PF02518">
    <property type="entry name" value="HATPase_c"/>
    <property type="match status" value="1"/>
</dbReference>
<keyword evidence="7 14" id="KW-0812">Transmembrane</keyword>
<dbReference type="RefSeq" id="WP_349215765.1">
    <property type="nucleotide sequence ID" value="NZ_JBBMFA010000084.1"/>
</dbReference>
<dbReference type="Gene3D" id="6.10.340.10">
    <property type="match status" value="1"/>
</dbReference>
<dbReference type="SMART" id="SM00304">
    <property type="entry name" value="HAMP"/>
    <property type="match status" value="1"/>
</dbReference>
<reference evidence="17 18" key="1">
    <citation type="submission" date="2024-03" db="EMBL/GenBank/DDBJ databases">
        <title>Human intestinal bacterial collection.</title>
        <authorList>
            <person name="Pauvert C."/>
            <person name="Hitch T.C.A."/>
            <person name="Clavel T."/>
        </authorList>
    </citation>
    <scope>NUCLEOTIDE SEQUENCE [LARGE SCALE GENOMIC DNA]</scope>
    <source>
        <strain evidence="17 18">CLA-JM-H11</strain>
    </source>
</reference>
<dbReference type="InterPro" id="IPR003660">
    <property type="entry name" value="HAMP_dom"/>
</dbReference>
<dbReference type="InterPro" id="IPR050398">
    <property type="entry name" value="HssS/ArlS-like"/>
</dbReference>
<dbReference type="Gene3D" id="3.30.565.10">
    <property type="entry name" value="Histidine kinase-like ATPase, C-terminal domain"/>
    <property type="match status" value="1"/>
</dbReference>
<dbReference type="SMART" id="SM00388">
    <property type="entry name" value="HisKA"/>
    <property type="match status" value="1"/>
</dbReference>
<keyword evidence="12" id="KW-0902">Two-component regulatory system</keyword>
<comment type="catalytic activity">
    <reaction evidence="1">
        <text>ATP + protein L-histidine = ADP + protein N-phospho-L-histidine.</text>
        <dbReference type="EC" id="2.7.13.3"/>
    </reaction>
</comment>
<dbReference type="PANTHER" id="PTHR45528">
    <property type="entry name" value="SENSOR HISTIDINE KINASE CPXA"/>
    <property type="match status" value="1"/>
</dbReference>
<evidence type="ECO:0000313" key="17">
    <source>
        <dbReference type="EMBL" id="MEQ2520281.1"/>
    </source>
</evidence>
<dbReference type="Proteomes" id="UP001477672">
    <property type="component" value="Unassembled WGS sequence"/>
</dbReference>
<evidence type="ECO:0000256" key="8">
    <source>
        <dbReference type="ARBA" id="ARBA00022741"/>
    </source>
</evidence>
<keyword evidence="9 17" id="KW-0418">Kinase</keyword>
<feature type="domain" description="HAMP" evidence="16">
    <location>
        <begin position="190"/>
        <end position="242"/>
    </location>
</feature>
<evidence type="ECO:0000259" key="15">
    <source>
        <dbReference type="PROSITE" id="PS50109"/>
    </source>
</evidence>
<feature type="transmembrane region" description="Helical" evidence="14">
    <location>
        <begin position="12"/>
        <end position="32"/>
    </location>
</feature>
<name>A0ABV1GEK1_9FIRM</name>
<keyword evidence="8" id="KW-0547">Nucleotide-binding</keyword>
<dbReference type="EC" id="2.7.13.3" evidence="3"/>
<dbReference type="CDD" id="cd00082">
    <property type="entry name" value="HisKA"/>
    <property type="match status" value="1"/>
</dbReference>
<comment type="caution">
    <text evidence="17">The sequence shown here is derived from an EMBL/GenBank/DDBJ whole genome shotgun (WGS) entry which is preliminary data.</text>
</comment>
<dbReference type="CDD" id="cd06225">
    <property type="entry name" value="HAMP"/>
    <property type="match status" value="1"/>
</dbReference>
<evidence type="ECO:0000256" key="1">
    <source>
        <dbReference type="ARBA" id="ARBA00000085"/>
    </source>
</evidence>
<dbReference type="InterPro" id="IPR003594">
    <property type="entry name" value="HATPase_dom"/>
</dbReference>
<dbReference type="PANTHER" id="PTHR45528:SF1">
    <property type="entry name" value="SENSOR HISTIDINE KINASE CPXA"/>
    <property type="match status" value="1"/>
</dbReference>
<proteinExistence type="predicted"/>